<dbReference type="HOGENOM" id="CLU_000288_138_6_1"/>
<dbReference type="EMBL" id="KN822058">
    <property type="protein sequence ID" value="KIM60782.1"/>
    <property type="molecule type" value="Genomic_DNA"/>
</dbReference>
<evidence type="ECO:0000313" key="4">
    <source>
        <dbReference type="Proteomes" id="UP000053989"/>
    </source>
</evidence>
<dbReference type="PANTHER" id="PTHR10622:SF10">
    <property type="entry name" value="HET DOMAIN-CONTAINING PROTEIN"/>
    <property type="match status" value="1"/>
</dbReference>
<dbReference type="Gene3D" id="1.25.40.10">
    <property type="entry name" value="Tetratricopeptide repeat domain"/>
    <property type="match status" value="4"/>
</dbReference>
<evidence type="ECO:0000313" key="3">
    <source>
        <dbReference type="EMBL" id="KIM60782.1"/>
    </source>
</evidence>
<dbReference type="STRING" id="1036808.A0A0C3A7F5"/>
<dbReference type="PANTHER" id="PTHR10622">
    <property type="entry name" value="HET DOMAIN-CONTAINING PROTEIN"/>
    <property type="match status" value="1"/>
</dbReference>
<feature type="domain" description="Heterokaryon incompatibility" evidence="2">
    <location>
        <begin position="881"/>
        <end position="973"/>
    </location>
</feature>
<dbReference type="Proteomes" id="UP000053989">
    <property type="component" value="Unassembled WGS sequence"/>
</dbReference>
<dbReference type="InParanoid" id="A0A0C3A7F5"/>
<evidence type="ECO:0000256" key="1">
    <source>
        <dbReference type="SAM" id="MobiDB-lite"/>
    </source>
</evidence>
<organism evidence="3 4">
    <name type="scientific">Scleroderma citrinum Foug A</name>
    <dbReference type="NCBI Taxonomy" id="1036808"/>
    <lineage>
        <taxon>Eukaryota</taxon>
        <taxon>Fungi</taxon>
        <taxon>Dikarya</taxon>
        <taxon>Basidiomycota</taxon>
        <taxon>Agaricomycotina</taxon>
        <taxon>Agaricomycetes</taxon>
        <taxon>Agaricomycetidae</taxon>
        <taxon>Boletales</taxon>
        <taxon>Sclerodermatineae</taxon>
        <taxon>Sclerodermataceae</taxon>
        <taxon>Scleroderma</taxon>
    </lineage>
</organism>
<proteinExistence type="predicted"/>
<dbReference type="InterPro" id="IPR011990">
    <property type="entry name" value="TPR-like_helical_dom_sf"/>
</dbReference>
<accession>A0A0C3A7F5</accession>
<feature type="compositionally biased region" description="Basic and acidic residues" evidence="1">
    <location>
        <begin position="7"/>
        <end position="21"/>
    </location>
</feature>
<dbReference type="SUPFAM" id="SSF48452">
    <property type="entry name" value="TPR-like"/>
    <property type="match status" value="1"/>
</dbReference>
<sequence>MSYFDNRITRNKELERHPPDDTGRAKALFDLADSLDDRYLEIDETADLEGGIASHRSALDICPAAHAGSYQSRLKLCLCCRYMKDQAALSDLEEAITLTRAALGLCPLGHSSRAPTLALNDLADDLKERFLELGVDADINEAIALHRAVLDLRPAVHSRPATSLHQLANCLWPRYSKQGTSHDLQEAIALGREALELRPSGHLDHAVTVSSLADYLMDRFLELNANADLNEAIALHRSALDLRPAGHSDRTSSLRNLSLCLWYRYRKQATIPDLEEAITLGREALEFHPPGHSGHAATLSSPVHYPTDRFLKLDANTDLDEAIALRRWVLKFRPVRHSRRSNSLLQLALSLCHRYSKQGTINDLEEAITLAREALKLRPSGHSGRAAALNSLADYLTNRFLKIGINADLDEAIALHRSTLNFRPANHSDRPSSLHKLALCLWYRYRKRGTIPDLEEAITLSRDALELHPPGHSSRAAILSSIAHYLRDRFLKLGAKTDLDEAITLCRSALDLRLAGHPDRSKSLCALVYCLSSRFEKQQAAADLDELIGLHLSILDFQPPGHPDHTATIDNLLLYVRKRFQNLDMPADLNECISLERAALVLSDPGNPDRVKYLLDLYSDLYKRFQNIGACADLEEAITLGRSILDIHPLGDPNRPIYLNTYVICLRKKFVKTGIVGDEAVLLAREAVVLHPVGDPDHQSFLHTLATFLSAKFQKEGDLADLEQAIVLRRDLLALCPSASSLHELALCLSEQFDRRGVTADIDEAIELILSALKLRPPGHPDRAMSLKTLVLYRQKKFKKPIADTDMEGMKKLIMRAVYDALELLPPRLLNTQTGTLCGRDALTSIFENSQEYKKLLSSSASYPPQCNAHIRDTISTYFRYVTLSHRWEIDEPMLRHIQGRGIYDIEPTDGLMKLQWFCVTAYERGYLWAWSDTCCIDKDSTAELAKSIASMFSWYRRSALTIVYLSDVSEDGMMCSSAWFKRGWTLQELLAPRNLLFYKQDWSLYKESPSSNHKEDDVVLGDLEDATGITRSYFADFDPGLDNARSKLQWASERRTTEPEDVAYSLFGIFNVFLPIIPGESAENALGRLLAEIISQSGDISVLDWVGEASLFNSCFPSRISSYQPAPSPPSTWDESELRPSKFDTYGRVVAGIKLFDTLSTSDIPQFVGRLLRLPCIVYQVIELRLRVADPLMPSFDYELHAHGLTPFEITLSNELKLDAPRATLPYVLVRPWHPKLIASFSDVEIMAVDKLVITLGQPFSALLLEQQSRKEYKRIASSAAIVARPVDAASVLQSKLQVLNVV</sequence>
<reference evidence="4" key="2">
    <citation type="submission" date="2015-01" db="EMBL/GenBank/DDBJ databases">
        <title>Evolutionary Origins and Diversification of the Mycorrhizal Mutualists.</title>
        <authorList>
            <consortium name="DOE Joint Genome Institute"/>
            <consortium name="Mycorrhizal Genomics Consortium"/>
            <person name="Kohler A."/>
            <person name="Kuo A."/>
            <person name="Nagy L.G."/>
            <person name="Floudas D."/>
            <person name="Copeland A."/>
            <person name="Barry K.W."/>
            <person name="Cichocki N."/>
            <person name="Veneault-Fourrey C."/>
            <person name="LaButti K."/>
            <person name="Lindquist E.A."/>
            <person name="Lipzen A."/>
            <person name="Lundell T."/>
            <person name="Morin E."/>
            <person name="Murat C."/>
            <person name="Riley R."/>
            <person name="Ohm R."/>
            <person name="Sun H."/>
            <person name="Tunlid A."/>
            <person name="Henrissat B."/>
            <person name="Grigoriev I.V."/>
            <person name="Hibbett D.S."/>
            <person name="Martin F."/>
        </authorList>
    </citation>
    <scope>NUCLEOTIDE SEQUENCE [LARGE SCALE GENOMIC DNA]</scope>
    <source>
        <strain evidence="4">Foug A</strain>
    </source>
</reference>
<gene>
    <name evidence="3" type="ORF">SCLCIDRAFT_26314</name>
</gene>
<dbReference type="SUPFAM" id="SSF81901">
    <property type="entry name" value="HCP-like"/>
    <property type="match status" value="1"/>
</dbReference>
<dbReference type="InterPro" id="IPR010730">
    <property type="entry name" value="HET"/>
</dbReference>
<feature type="region of interest" description="Disordered" evidence="1">
    <location>
        <begin position="1"/>
        <end position="21"/>
    </location>
</feature>
<dbReference type="Pfam" id="PF06985">
    <property type="entry name" value="HET"/>
    <property type="match status" value="1"/>
</dbReference>
<reference evidence="3 4" key="1">
    <citation type="submission" date="2014-04" db="EMBL/GenBank/DDBJ databases">
        <authorList>
            <consortium name="DOE Joint Genome Institute"/>
            <person name="Kuo A."/>
            <person name="Kohler A."/>
            <person name="Nagy L.G."/>
            <person name="Floudas D."/>
            <person name="Copeland A."/>
            <person name="Barry K.W."/>
            <person name="Cichocki N."/>
            <person name="Veneault-Fourrey C."/>
            <person name="LaButti K."/>
            <person name="Lindquist E.A."/>
            <person name="Lipzen A."/>
            <person name="Lundell T."/>
            <person name="Morin E."/>
            <person name="Murat C."/>
            <person name="Sun H."/>
            <person name="Tunlid A."/>
            <person name="Henrissat B."/>
            <person name="Grigoriev I.V."/>
            <person name="Hibbett D.S."/>
            <person name="Martin F."/>
            <person name="Nordberg H.P."/>
            <person name="Cantor M.N."/>
            <person name="Hua S.X."/>
        </authorList>
    </citation>
    <scope>NUCLEOTIDE SEQUENCE [LARGE SCALE GENOMIC DNA]</scope>
    <source>
        <strain evidence="3 4">Foug A</strain>
    </source>
</reference>
<name>A0A0C3A7F5_9AGAM</name>
<protein>
    <recommendedName>
        <fullName evidence="2">Heterokaryon incompatibility domain-containing protein</fullName>
    </recommendedName>
</protein>
<evidence type="ECO:0000259" key="2">
    <source>
        <dbReference type="Pfam" id="PF06985"/>
    </source>
</evidence>
<dbReference type="OrthoDB" id="2972126at2759"/>
<keyword evidence="4" id="KW-1185">Reference proteome</keyword>